<dbReference type="InterPro" id="IPR021822">
    <property type="entry name" value="DUF3405"/>
</dbReference>
<accession>A0A9P4S631</accession>
<dbReference type="PANTHER" id="PTHR36205:SF2">
    <property type="entry name" value="MAJOR FACILITATOR SUPERFAMILY TRANSPORTER"/>
    <property type="match status" value="1"/>
</dbReference>
<keyword evidence="3" id="KW-1185">Reference proteome</keyword>
<dbReference type="PANTHER" id="PTHR36205">
    <property type="entry name" value="CHROMOSOME 19, WHOLE GENOME SHOTGUN SEQUENCE"/>
    <property type="match status" value="1"/>
</dbReference>
<reference evidence="2" key="1">
    <citation type="journal article" date="2020" name="Stud. Mycol.">
        <title>101 Dothideomycetes genomes: a test case for predicting lifestyles and emergence of pathogens.</title>
        <authorList>
            <person name="Haridas S."/>
            <person name="Albert R."/>
            <person name="Binder M."/>
            <person name="Bloem J."/>
            <person name="Labutti K."/>
            <person name="Salamov A."/>
            <person name="Andreopoulos B."/>
            <person name="Baker S."/>
            <person name="Barry K."/>
            <person name="Bills G."/>
            <person name="Bluhm B."/>
            <person name="Cannon C."/>
            <person name="Castanera R."/>
            <person name="Culley D."/>
            <person name="Daum C."/>
            <person name="Ezra D."/>
            <person name="Gonzalez J."/>
            <person name="Henrissat B."/>
            <person name="Kuo A."/>
            <person name="Liang C."/>
            <person name="Lipzen A."/>
            <person name="Lutzoni F."/>
            <person name="Magnuson J."/>
            <person name="Mondo S."/>
            <person name="Nolan M."/>
            <person name="Ohm R."/>
            <person name="Pangilinan J."/>
            <person name="Park H.-J."/>
            <person name="Ramirez L."/>
            <person name="Alfaro M."/>
            <person name="Sun H."/>
            <person name="Tritt A."/>
            <person name="Yoshinaga Y."/>
            <person name="Zwiers L.-H."/>
            <person name="Turgeon B."/>
            <person name="Goodwin S."/>
            <person name="Spatafora J."/>
            <person name="Crous P."/>
            <person name="Grigoriev I."/>
        </authorList>
    </citation>
    <scope>NUCLEOTIDE SEQUENCE</scope>
    <source>
        <strain evidence="2">CBS 101060</strain>
    </source>
</reference>
<dbReference type="AlphaFoldDB" id="A0A9P4S631"/>
<gene>
    <name evidence="2" type="ORF">M501DRAFT_1018714</name>
</gene>
<protein>
    <submittedName>
        <fullName evidence="2">Uncharacterized protein</fullName>
    </submittedName>
</protein>
<evidence type="ECO:0000256" key="1">
    <source>
        <dbReference type="SAM" id="SignalP"/>
    </source>
</evidence>
<sequence>MLISRRLGSILFILVLLSLLLLAFDRIRQPARFDPNNNHVPTWTRGKRIACRGPRGRFLDKSRDDRLWEEILDIPYPEPAAGSHEALKLRKTWMTADGRYGAYGYNEGKESYSRKRVNWEKVEWAKLQNECLQRNRHRFFDVAPVSSDRRFELRPSMWKEKIPLLKQPAERPRVTGRTAVVLRGWDSFDFTEEDYINLRSMIVEAALVSGGEYSVYLLVHVRNKSRDIFANDVNYDEALQDIVPAELRDIAVLFDDRLLESWYPDVESHHPNLQIYQALQLFSHFYPEYDHVWNLELDTRFTGHFGHYLDALSNFAASEPRKQAKERASFFLIPPIHGTYADLTRSINTSLSGGGQWGPLLIPDIPHPLGPEPPVPTPEEDDFVWGVGDPADLIAMNACANVTRTEDWVYRDWVFRFRNGLATPRMFCPPAMSRSSRLLLSAVHDAQARLGLSVPSEATLPSFALWHGLKLSFPPYPWYQSPASSPADLNNLFNGGLPGSIANASEGMAYGEGMYNARPHYKQTNTATWWWSSPFPQRIIDAWWGKGKWEDVRDGDGRELPSVLRWHVGRVWAPNLALHPVKTNRAPTNS</sequence>
<feature type="chain" id="PRO_5040247296" evidence="1">
    <location>
        <begin position="24"/>
        <end position="590"/>
    </location>
</feature>
<comment type="caution">
    <text evidence="2">The sequence shown here is derived from an EMBL/GenBank/DDBJ whole genome shotgun (WGS) entry which is preliminary data.</text>
</comment>
<dbReference type="Pfam" id="PF11885">
    <property type="entry name" value="DUF3405"/>
    <property type="match status" value="1"/>
</dbReference>
<feature type="signal peptide" evidence="1">
    <location>
        <begin position="1"/>
        <end position="23"/>
    </location>
</feature>
<organism evidence="2 3">
    <name type="scientific">Patellaria atrata CBS 101060</name>
    <dbReference type="NCBI Taxonomy" id="1346257"/>
    <lineage>
        <taxon>Eukaryota</taxon>
        <taxon>Fungi</taxon>
        <taxon>Dikarya</taxon>
        <taxon>Ascomycota</taxon>
        <taxon>Pezizomycotina</taxon>
        <taxon>Dothideomycetes</taxon>
        <taxon>Dothideomycetes incertae sedis</taxon>
        <taxon>Patellariales</taxon>
        <taxon>Patellariaceae</taxon>
        <taxon>Patellaria</taxon>
    </lineage>
</organism>
<evidence type="ECO:0000313" key="3">
    <source>
        <dbReference type="Proteomes" id="UP000799429"/>
    </source>
</evidence>
<dbReference type="EMBL" id="MU006102">
    <property type="protein sequence ID" value="KAF2836837.1"/>
    <property type="molecule type" value="Genomic_DNA"/>
</dbReference>
<dbReference type="OrthoDB" id="3353407at2759"/>
<name>A0A9P4S631_9PEZI</name>
<proteinExistence type="predicted"/>
<keyword evidence="1" id="KW-0732">Signal</keyword>
<evidence type="ECO:0000313" key="2">
    <source>
        <dbReference type="EMBL" id="KAF2836837.1"/>
    </source>
</evidence>
<dbReference type="Proteomes" id="UP000799429">
    <property type="component" value="Unassembled WGS sequence"/>
</dbReference>